<sequence length="139" mass="15981">MRLNITYGGKGRKEIQAFEGENAIEEEINISEFVIAGSWDESKLLTKLSQKMTDYINRKTASDDNLKRIKIPIVSGCWYKYYWNASATTDYHLDETRKSSKTKSDISSHANNHNVDTLKRRNNIKHGGNTTYNTMVEQV</sequence>
<reference evidence="1 2" key="1">
    <citation type="submission" date="2020-09" db="EMBL/GenBank/DDBJ databases">
        <title>De no assembly of potato wild relative species, Solanum commersonii.</title>
        <authorList>
            <person name="Cho K."/>
        </authorList>
    </citation>
    <scope>NUCLEOTIDE SEQUENCE [LARGE SCALE GENOMIC DNA]</scope>
    <source>
        <strain evidence="1">LZ3.2</strain>
        <tissue evidence="1">Leaf</tissue>
    </source>
</reference>
<gene>
    <name evidence="1" type="ORF">H5410_053199</name>
</gene>
<proteinExistence type="predicted"/>
<organism evidence="1 2">
    <name type="scientific">Solanum commersonii</name>
    <name type="common">Commerson's wild potato</name>
    <name type="synonym">Commerson's nightshade</name>
    <dbReference type="NCBI Taxonomy" id="4109"/>
    <lineage>
        <taxon>Eukaryota</taxon>
        <taxon>Viridiplantae</taxon>
        <taxon>Streptophyta</taxon>
        <taxon>Embryophyta</taxon>
        <taxon>Tracheophyta</taxon>
        <taxon>Spermatophyta</taxon>
        <taxon>Magnoliopsida</taxon>
        <taxon>eudicotyledons</taxon>
        <taxon>Gunneridae</taxon>
        <taxon>Pentapetalae</taxon>
        <taxon>asterids</taxon>
        <taxon>lamiids</taxon>
        <taxon>Solanales</taxon>
        <taxon>Solanaceae</taxon>
        <taxon>Solanoideae</taxon>
        <taxon>Solaneae</taxon>
        <taxon>Solanum</taxon>
    </lineage>
</organism>
<evidence type="ECO:0000313" key="2">
    <source>
        <dbReference type="Proteomes" id="UP000824120"/>
    </source>
</evidence>
<dbReference type="AlphaFoldDB" id="A0A9J5X5L9"/>
<protein>
    <submittedName>
        <fullName evidence="1">Uncharacterized protein</fullName>
    </submittedName>
</protein>
<dbReference type="Proteomes" id="UP000824120">
    <property type="component" value="Chromosome 10"/>
</dbReference>
<dbReference type="EMBL" id="JACXVP010000010">
    <property type="protein sequence ID" value="KAG5582572.1"/>
    <property type="molecule type" value="Genomic_DNA"/>
</dbReference>
<evidence type="ECO:0000313" key="1">
    <source>
        <dbReference type="EMBL" id="KAG5582572.1"/>
    </source>
</evidence>
<comment type="caution">
    <text evidence="1">The sequence shown here is derived from an EMBL/GenBank/DDBJ whole genome shotgun (WGS) entry which is preliminary data.</text>
</comment>
<accession>A0A9J5X5L9</accession>
<name>A0A9J5X5L9_SOLCO</name>
<keyword evidence="2" id="KW-1185">Reference proteome</keyword>